<reference evidence="3 4" key="1">
    <citation type="submission" date="2016-04" db="EMBL/GenBank/DDBJ databases">
        <title>A degradative enzymes factory behind the ericoid mycorrhizal symbiosis.</title>
        <authorList>
            <consortium name="DOE Joint Genome Institute"/>
            <person name="Martino E."/>
            <person name="Morin E."/>
            <person name="Grelet G."/>
            <person name="Kuo A."/>
            <person name="Kohler A."/>
            <person name="Daghino S."/>
            <person name="Barry K."/>
            <person name="Choi C."/>
            <person name="Cichocki N."/>
            <person name="Clum A."/>
            <person name="Copeland A."/>
            <person name="Hainaut M."/>
            <person name="Haridas S."/>
            <person name="Labutti K."/>
            <person name="Lindquist E."/>
            <person name="Lipzen A."/>
            <person name="Khouja H.-R."/>
            <person name="Murat C."/>
            <person name="Ohm R."/>
            <person name="Olson A."/>
            <person name="Spatafora J."/>
            <person name="Veneault-Fourrey C."/>
            <person name="Henrissat B."/>
            <person name="Grigoriev I."/>
            <person name="Martin F."/>
            <person name="Perotto S."/>
        </authorList>
    </citation>
    <scope>NUCLEOTIDE SEQUENCE [LARGE SCALE GENOMIC DNA]</scope>
    <source>
        <strain evidence="3 4">F</strain>
    </source>
</reference>
<evidence type="ECO:0000313" key="4">
    <source>
        <dbReference type="Proteomes" id="UP000235786"/>
    </source>
</evidence>
<keyword evidence="4" id="KW-1185">Reference proteome</keyword>
<dbReference type="OrthoDB" id="2157530at2759"/>
<keyword evidence="1" id="KW-0472">Membrane</keyword>
<dbReference type="PANTHER" id="PTHR24148">
    <property type="entry name" value="ANKYRIN REPEAT DOMAIN-CONTAINING PROTEIN 39 HOMOLOG-RELATED"/>
    <property type="match status" value="1"/>
</dbReference>
<sequence length="99" mass="11013">WYDALCINQDDPKEKAHQVALMGAIYSSSIQAIIWLGLASDNSGMGMDLVGNISKGDFEIQSLNAKLAEWKALYAIMSCSWWSRLWTIQEACLSKQAIV</sequence>
<dbReference type="InterPro" id="IPR052895">
    <property type="entry name" value="HetReg/Transcr_Mod"/>
</dbReference>
<feature type="non-terminal residue" evidence="3">
    <location>
        <position position="1"/>
    </location>
</feature>
<feature type="transmembrane region" description="Helical" evidence="1">
    <location>
        <begin position="19"/>
        <end position="38"/>
    </location>
</feature>
<organism evidence="3 4">
    <name type="scientific">Hyaloscypha variabilis (strain UAMH 11265 / GT02V1 / F)</name>
    <name type="common">Meliniomyces variabilis</name>
    <dbReference type="NCBI Taxonomy" id="1149755"/>
    <lineage>
        <taxon>Eukaryota</taxon>
        <taxon>Fungi</taxon>
        <taxon>Dikarya</taxon>
        <taxon>Ascomycota</taxon>
        <taxon>Pezizomycotina</taxon>
        <taxon>Leotiomycetes</taxon>
        <taxon>Helotiales</taxon>
        <taxon>Hyaloscyphaceae</taxon>
        <taxon>Hyaloscypha</taxon>
        <taxon>Hyaloscypha variabilis</taxon>
    </lineage>
</organism>
<feature type="non-terminal residue" evidence="3">
    <location>
        <position position="99"/>
    </location>
</feature>
<dbReference type="STRING" id="1149755.A0A2J6RUV8"/>
<name>A0A2J6RUV8_HYAVF</name>
<keyword evidence="1" id="KW-1133">Transmembrane helix</keyword>
<dbReference type="Pfam" id="PF06985">
    <property type="entry name" value="HET"/>
    <property type="match status" value="1"/>
</dbReference>
<protein>
    <submittedName>
        <fullName evidence="3">Heterokaryon incompatibility</fullName>
    </submittedName>
</protein>
<proteinExistence type="predicted"/>
<accession>A0A2J6RUV8</accession>
<dbReference type="PANTHER" id="PTHR24148:SF73">
    <property type="entry name" value="HET DOMAIN PROTEIN (AFU_ORTHOLOGUE AFUA_8G01020)"/>
    <property type="match status" value="1"/>
</dbReference>
<feature type="domain" description="Heterokaryon incompatibility" evidence="2">
    <location>
        <begin position="1"/>
        <end position="90"/>
    </location>
</feature>
<dbReference type="EMBL" id="KZ613943">
    <property type="protein sequence ID" value="PMD42295.1"/>
    <property type="molecule type" value="Genomic_DNA"/>
</dbReference>
<gene>
    <name evidence="3" type="ORF">L207DRAFT_384402</name>
</gene>
<dbReference type="AlphaFoldDB" id="A0A2J6RUV8"/>
<evidence type="ECO:0000256" key="1">
    <source>
        <dbReference type="SAM" id="Phobius"/>
    </source>
</evidence>
<dbReference type="InterPro" id="IPR010730">
    <property type="entry name" value="HET"/>
</dbReference>
<evidence type="ECO:0000313" key="3">
    <source>
        <dbReference type="EMBL" id="PMD42295.1"/>
    </source>
</evidence>
<evidence type="ECO:0000259" key="2">
    <source>
        <dbReference type="Pfam" id="PF06985"/>
    </source>
</evidence>
<keyword evidence="1" id="KW-0812">Transmembrane</keyword>
<dbReference type="Proteomes" id="UP000235786">
    <property type="component" value="Unassembled WGS sequence"/>
</dbReference>